<reference evidence="10" key="1">
    <citation type="submission" date="2021-03" db="EMBL/GenBank/DDBJ databases">
        <title>Genomic Encyclopedia of Type Strains, Phase IV (KMG-IV): sequencing the most valuable type-strain genomes for metagenomic binning, comparative biology and taxonomic classification.</title>
        <authorList>
            <person name="Goeker M."/>
        </authorList>
    </citation>
    <scope>NUCLEOTIDE SEQUENCE</scope>
    <source>
        <strain evidence="10">DSM 23564</strain>
    </source>
</reference>
<keyword evidence="3" id="KW-0813">Transport</keyword>
<name>A0A8T4GFI2_9EURY</name>
<keyword evidence="5 8" id="KW-0812">Transmembrane</keyword>
<dbReference type="PANTHER" id="PTHR43470:SF5">
    <property type="entry name" value="PHOSPHATE TRANSPORT SYSTEM PERMEASE PROTEIN PSTA"/>
    <property type="match status" value="1"/>
</dbReference>
<dbReference type="InterPro" id="IPR005672">
    <property type="entry name" value="Phosphate_PstA"/>
</dbReference>
<keyword evidence="6 8" id="KW-1133">Transmembrane helix</keyword>
<dbReference type="InterPro" id="IPR000515">
    <property type="entry name" value="MetI-like"/>
</dbReference>
<feature type="transmembrane region" description="Helical" evidence="8">
    <location>
        <begin position="28"/>
        <end position="49"/>
    </location>
</feature>
<comment type="subcellular location">
    <subcellularLocation>
        <location evidence="1 8">Cell membrane</location>
        <topology evidence="1 8">Multi-pass membrane protein</topology>
    </subcellularLocation>
</comment>
<feature type="transmembrane region" description="Helical" evidence="8">
    <location>
        <begin position="151"/>
        <end position="172"/>
    </location>
</feature>
<dbReference type="GO" id="GO:0005315">
    <property type="term" value="F:phosphate transmembrane transporter activity"/>
    <property type="evidence" value="ECO:0007669"/>
    <property type="project" value="InterPro"/>
</dbReference>
<dbReference type="CDD" id="cd06261">
    <property type="entry name" value="TM_PBP2"/>
    <property type="match status" value="1"/>
</dbReference>
<keyword evidence="4 8" id="KW-1003">Cell membrane</keyword>
<evidence type="ECO:0000313" key="10">
    <source>
        <dbReference type="EMBL" id="MBP1922410.1"/>
    </source>
</evidence>
<evidence type="ECO:0000256" key="6">
    <source>
        <dbReference type="ARBA" id="ARBA00022989"/>
    </source>
</evidence>
<dbReference type="Pfam" id="PF00528">
    <property type="entry name" value="BPD_transp_1"/>
    <property type="match status" value="1"/>
</dbReference>
<evidence type="ECO:0000256" key="2">
    <source>
        <dbReference type="ARBA" id="ARBA00007069"/>
    </source>
</evidence>
<dbReference type="RefSeq" id="WP_209484500.1">
    <property type="nucleotide sequence ID" value="NZ_JAGGKQ010000007.1"/>
</dbReference>
<dbReference type="NCBIfam" id="TIGR00974">
    <property type="entry name" value="3a0107s02c"/>
    <property type="match status" value="1"/>
</dbReference>
<dbReference type="Gene3D" id="1.10.3720.10">
    <property type="entry name" value="MetI-like"/>
    <property type="match status" value="1"/>
</dbReference>
<evidence type="ECO:0000256" key="8">
    <source>
        <dbReference type="RuleBase" id="RU363043"/>
    </source>
</evidence>
<dbReference type="GO" id="GO:0005886">
    <property type="term" value="C:plasma membrane"/>
    <property type="evidence" value="ECO:0007669"/>
    <property type="project" value="UniProtKB-SubCell"/>
</dbReference>
<feature type="transmembrane region" description="Helical" evidence="8">
    <location>
        <begin position="120"/>
        <end position="145"/>
    </location>
</feature>
<evidence type="ECO:0000256" key="7">
    <source>
        <dbReference type="ARBA" id="ARBA00023136"/>
    </source>
</evidence>
<evidence type="ECO:0000256" key="5">
    <source>
        <dbReference type="ARBA" id="ARBA00022692"/>
    </source>
</evidence>
<evidence type="ECO:0000256" key="4">
    <source>
        <dbReference type="ARBA" id="ARBA00022475"/>
    </source>
</evidence>
<keyword evidence="7 8" id="KW-0472">Membrane</keyword>
<feature type="domain" description="ABC transmembrane type-1" evidence="9">
    <location>
        <begin position="83"/>
        <end position="289"/>
    </location>
</feature>
<evidence type="ECO:0000256" key="3">
    <source>
        <dbReference type="ARBA" id="ARBA00022448"/>
    </source>
</evidence>
<keyword evidence="11" id="KW-1185">Reference proteome</keyword>
<gene>
    <name evidence="10" type="ORF">J2751_001418</name>
</gene>
<comment type="caution">
    <text evidence="10">The sequence shown here is derived from an EMBL/GenBank/DDBJ whole genome shotgun (WGS) entry which is preliminary data.</text>
</comment>
<dbReference type="Proteomes" id="UP000823588">
    <property type="component" value="Unassembled WGS sequence"/>
</dbReference>
<feature type="transmembrane region" description="Helical" evidence="8">
    <location>
        <begin position="80"/>
        <end position="108"/>
    </location>
</feature>
<dbReference type="AlphaFoldDB" id="A0A8T4GFI2"/>
<evidence type="ECO:0000259" key="9">
    <source>
        <dbReference type="PROSITE" id="PS50928"/>
    </source>
</evidence>
<feature type="transmembrane region" description="Helical" evidence="8">
    <location>
        <begin position="203"/>
        <end position="224"/>
    </location>
</feature>
<dbReference type="SUPFAM" id="SSF161098">
    <property type="entry name" value="MetI-like"/>
    <property type="match status" value="1"/>
</dbReference>
<dbReference type="OrthoDB" id="11402at2157"/>
<evidence type="ECO:0000313" key="11">
    <source>
        <dbReference type="Proteomes" id="UP000823588"/>
    </source>
</evidence>
<evidence type="ECO:0000256" key="1">
    <source>
        <dbReference type="ARBA" id="ARBA00004651"/>
    </source>
</evidence>
<comment type="similarity">
    <text evidence="2 8">Belongs to the binding-protein-dependent transport system permease family. CysTW subfamily.</text>
</comment>
<dbReference type="InterPro" id="IPR035906">
    <property type="entry name" value="MetI-like_sf"/>
</dbReference>
<feature type="transmembrane region" description="Helical" evidence="8">
    <location>
        <begin position="268"/>
        <end position="293"/>
    </location>
</feature>
<protein>
    <recommendedName>
        <fullName evidence="8">Phosphate transport system permease protein PstA</fullName>
    </recommendedName>
</protein>
<proteinExistence type="inferred from homology"/>
<dbReference type="EMBL" id="JAGGKQ010000007">
    <property type="protein sequence ID" value="MBP1922410.1"/>
    <property type="molecule type" value="Genomic_DNA"/>
</dbReference>
<sequence>MSTPPMDELFGDIDLEWEHRKNRAFRSLCFLSSILGLAALALLIADVLWEAYRGVSEYDIGIIHFITSTGSVNPDRAGMYGALVGSVLLIVLASIMTFFIGVGAAIYLEEYAPDTRLVRLIDANLANLAGVPSVVYGLVCFGLLINGPLDLGRIILVGAIALALVVLPIIIVSAMEALRAVPDSVRNGSYAIGATRWQTIRRVVLPAAMPGIMTGTILAIANAWGQTAPLLMVGAIASARHVPTGPFDDITALTVTIFDWAFRFQDQFHVLAAMGIVGLLVVLLGMNMVAIYIRSRYEKELS</sequence>
<dbReference type="GO" id="GO:0035435">
    <property type="term" value="P:phosphate ion transmembrane transport"/>
    <property type="evidence" value="ECO:0007669"/>
    <property type="project" value="InterPro"/>
</dbReference>
<accession>A0A8T4GFI2</accession>
<dbReference type="PANTHER" id="PTHR43470">
    <property type="entry name" value="PHOSPHATE TRANSPORT SYSTEM PERMEASE PROTEIN PSTA-RELATED"/>
    <property type="match status" value="1"/>
</dbReference>
<organism evidence="10 11">
    <name type="scientific">Halorubrum alkaliphilum</name>
    <dbReference type="NCBI Taxonomy" id="261290"/>
    <lineage>
        <taxon>Archaea</taxon>
        <taxon>Methanobacteriati</taxon>
        <taxon>Methanobacteriota</taxon>
        <taxon>Stenosarchaea group</taxon>
        <taxon>Halobacteria</taxon>
        <taxon>Halobacteriales</taxon>
        <taxon>Haloferacaceae</taxon>
        <taxon>Halorubrum</taxon>
    </lineage>
</organism>
<dbReference type="PROSITE" id="PS50928">
    <property type="entry name" value="ABC_TM1"/>
    <property type="match status" value="1"/>
</dbReference>